<evidence type="ECO:0000313" key="3">
    <source>
        <dbReference type="Proteomes" id="UP000799437"/>
    </source>
</evidence>
<protein>
    <submittedName>
        <fullName evidence="2">Uncharacterized protein</fullName>
    </submittedName>
</protein>
<dbReference type="AlphaFoldDB" id="A0A6A6WLS9"/>
<sequence length="80" mass="8959">MPCRGDHFPITRVPTKPANQSSILLLTILAYVVGHIVANLSLLAPSYVVFCLLVATFGPWAGQDIYRLYRSDPRMERTLL</sequence>
<dbReference type="GeneID" id="54484162"/>
<keyword evidence="1" id="KW-1133">Transmembrane helix</keyword>
<evidence type="ECO:0000313" key="2">
    <source>
        <dbReference type="EMBL" id="KAF2763164.1"/>
    </source>
</evidence>
<proteinExistence type="predicted"/>
<keyword evidence="3" id="KW-1185">Reference proteome</keyword>
<accession>A0A6A6WLS9</accession>
<dbReference type="EMBL" id="ML996565">
    <property type="protein sequence ID" value="KAF2763164.1"/>
    <property type="molecule type" value="Genomic_DNA"/>
</dbReference>
<reference evidence="2" key="1">
    <citation type="journal article" date="2020" name="Stud. Mycol.">
        <title>101 Dothideomycetes genomes: a test case for predicting lifestyles and emergence of pathogens.</title>
        <authorList>
            <person name="Haridas S."/>
            <person name="Albert R."/>
            <person name="Binder M."/>
            <person name="Bloem J."/>
            <person name="Labutti K."/>
            <person name="Salamov A."/>
            <person name="Andreopoulos B."/>
            <person name="Baker S."/>
            <person name="Barry K."/>
            <person name="Bills G."/>
            <person name="Bluhm B."/>
            <person name="Cannon C."/>
            <person name="Castanera R."/>
            <person name="Culley D."/>
            <person name="Daum C."/>
            <person name="Ezra D."/>
            <person name="Gonzalez J."/>
            <person name="Henrissat B."/>
            <person name="Kuo A."/>
            <person name="Liang C."/>
            <person name="Lipzen A."/>
            <person name="Lutzoni F."/>
            <person name="Magnuson J."/>
            <person name="Mondo S."/>
            <person name="Nolan M."/>
            <person name="Ohm R."/>
            <person name="Pangilinan J."/>
            <person name="Park H.-J."/>
            <person name="Ramirez L."/>
            <person name="Alfaro M."/>
            <person name="Sun H."/>
            <person name="Tritt A."/>
            <person name="Yoshinaga Y."/>
            <person name="Zwiers L.-H."/>
            <person name="Turgeon B."/>
            <person name="Goodwin S."/>
            <person name="Spatafora J."/>
            <person name="Crous P."/>
            <person name="Grigoriev I."/>
        </authorList>
    </citation>
    <scope>NUCLEOTIDE SEQUENCE</scope>
    <source>
        <strain evidence="2">CBS 121739</strain>
    </source>
</reference>
<dbReference type="RefSeq" id="XP_033605615.1">
    <property type="nucleotide sequence ID" value="XM_033743108.1"/>
</dbReference>
<feature type="transmembrane region" description="Helical" evidence="1">
    <location>
        <begin position="44"/>
        <end position="62"/>
    </location>
</feature>
<name>A0A6A6WLS9_9PEZI</name>
<dbReference type="Proteomes" id="UP000799437">
    <property type="component" value="Unassembled WGS sequence"/>
</dbReference>
<gene>
    <name evidence="2" type="ORF">EJ05DRAFT_472086</name>
</gene>
<keyword evidence="1" id="KW-0472">Membrane</keyword>
<evidence type="ECO:0000256" key="1">
    <source>
        <dbReference type="SAM" id="Phobius"/>
    </source>
</evidence>
<organism evidence="2 3">
    <name type="scientific">Pseudovirgaria hyperparasitica</name>
    <dbReference type="NCBI Taxonomy" id="470096"/>
    <lineage>
        <taxon>Eukaryota</taxon>
        <taxon>Fungi</taxon>
        <taxon>Dikarya</taxon>
        <taxon>Ascomycota</taxon>
        <taxon>Pezizomycotina</taxon>
        <taxon>Dothideomycetes</taxon>
        <taxon>Dothideomycetes incertae sedis</taxon>
        <taxon>Acrospermales</taxon>
        <taxon>Acrospermaceae</taxon>
        <taxon>Pseudovirgaria</taxon>
    </lineage>
</organism>
<keyword evidence="1" id="KW-0812">Transmembrane</keyword>
<feature type="transmembrane region" description="Helical" evidence="1">
    <location>
        <begin position="21"/>
        <end position="38"/>
    </location>
</feature>